<reference evidence="3 4" key="1">
    <citation type="submission" date="2018-11" db="EMBL/GenBank/DDBJ databases">
        <title>Novel bacteria species description.</title>
        <authorList>
            <person name="Han J.-H."/>
        </authorList>
    </citation>
    <scope>NUCLEOTIDE SEQUENCE [LARGE SCALE GENOMIC DNA]</scope>
    <source>
        <strain evidence="3 4">KCTC23259</strain>
    </source>
</reference>
<sequence length="115" mass="12513">MKNSNEFMLLFRFEPNFSYQPTAEELTQMHQAWGGYIGGLAISEKLVSTYQLGFEGLKIATDKSVSAGILVAENQTLGGNMIVKAADLNEAAEIAKDCPILLMGGNVEIRSINPM</sequence>
<accession>A0AAE3KUX6</accession>
<dbReference type="Proteomes" id="UP001204144">
    <property type="component" value="Unassembled WGS sequence"/>
</dbReference>
<dbReference type="EMBL" id="RJUF01000183">
    <property type="protein sequence ID" value="MCP9765414.1"/>
    <property type="molecule type" value="Genomic_DNA"/>
</dbReference>
<gene>
    <name evidence="3" type="ORF">EGI31_20965</name>
</gene>
<comment type="similarity">
    <text evidence="1">Belongs to the YciI family.</text>
</comment>
<organism evidence="3 4">
    <name type="scientific">Lacihabitans soyangensis</name>
    <dbReference type="NCBI Taxonomy" id="869394"/>
    <lineage>
        <taxon>Bacteria</taxon>
        <taxon>Pseudomonadati</taxon>
        <taxon>Bacteroidota</taxon>
        <taxon>Cytophagia</taxon>
        <taxon>Cytophagales</taxon>
        <taxon>Leadbetterellaceae</taxon>
        <taxon>Lacihabitans</taxon>
    </lineage>
</organism>
<evidence type="ECO:0000313" key="4">
    <source>
        <dbReference type="Proteomes" id="UP001204144"/>
    </source>
</evidence>
<dbReference type="Gene3D" id="3.30.70.1060">
    <property type="entry name" value="Dimeric alpha+beta barrel"/>
    <property type="match status" value="1"/>
</dbReference>
<evidence type="ECO:0000256" key="1">
    <source>
        <dbReference type="ARBA" id="ARBA00007689"/>
    </source>
</evidence>
<proteinExistence type="inferred from homology"/>
<keyword evidence="4" id="KW-1185">Reference proteome</keyword>
<dbReference type="Pfam" id="PF03795">
    <property type="entry name" value="YCII"/>
    <property type="match status" value="1"/>
</dbReference>
<protein>
    <recommendedName>
        <fullName evidence="2">YCII-related domain-containing protein</fullName>
    </recommendedName>
</protein>
<name>A0AAE3KUX6_9BACT</name>
<evidence type="ECO:0000313" key="3">
    <source>
        <dbReference type="EMBL" id="MCP9765414.1"/>
    </source>
</evidence>
<evidence type="ECO:0000259" key="2">
    <source>
        <dbReference type="Pfam" id="PF03795"/>
    </source>
</evidence>
<comment type="caution">
    <text evidence="3">The sequence shown here is derived from an EMBL/GenBank/DDBJ whole genome shotgun (WGS) entry which is preliminary data.</text>
</comment>
<dbReference type="AlphaFoldDB" id="A0AAE3KUX6"/>
<dbReference type="InterPro" id="IPR011008">
    <property type="entry name" value="Dimeric_a/b-barrel"/>
</dbReference>
<dbReference type="InterPro" id="IPR005545">
    <property type="entry name" value="YCII"/>
</dbReference>
<feature type="domain" description="YCII-related" evidence="2">
    <location>
        <begin position="24"/>
        <end position="114"/>
    </location>
</feature>
<dbReference type="RefSeq" id="WP_255039107.1">
    <property type="nucleotide sequence ID" value="NZ_RJUF01000183.1"/>
</dbReference>
<dbReference type="SUPFAM" id="SSF54909">
    <property type="entry name" value="Dimeric alpha+beta barrel"/>
    <property type="match status" value="1"/>
</dbReference>